<dbReference type="Pfam" id="PF02674">
    <property type="entry name" value="Colicin_V"/>
    <property type="match status" value="1"/>
</dbReference>
<comment type="subcellular location">
    <subcellularLocation>
        <location evidence="1">Membrane</location>
        <topology evidence="1">Multi-pass membrane protein</topology>
    </subcellularLocation>
</comment>
<organism evidence="6 7">
    <name type="scientific">Cetobacterium somerae ATCC BAA-474</name>
    <dbReference type="NCBI Taxonomy" id="1319815"/>
    <lineage>
        <taxon>Bacteria</taxon>
        <taxon>Fusobacteriati</taxon>
        <taxon>Fusobacteriota</taxon>
        <taxon>Fusobacteriia</taxon>
        <taxon>Fusobacteriales</taxon>
        <taxon>Fusobacteriaceae</taxon>
        <taxon>Cetobacterium</taxon>
    </lineage>
</organism>
<evidence type="ECO:0000256" key="3">
    <source>
        <dbReference type="ARBA" id="ARBA00022989"/>
    </source>
</evidence>
<keyword evidence="2 5" id="KW-0812">Transmembrane</keyword>
<keyword evidence="7" id="KW-1185">Reference proteome</keyword>
<evidence type="ECO:0000313" key="7">
    <source>
        <dbReference type="Proteomes" id="UP000017081"/>
    </source>
</evidence>
<name>U7VBS7_9FUSO</name>
<dbReference type="EMBL" id="AXZF01000054">
    <property type="protein sequence ID" value="ERT68609.1"/>
    <property type="molecule type" value="Genomic_DNA"/>
</dbReference>
<dbReference type="RefSeq" id="WP_023050955.1">
    <property type="nucleotide sequence ID" value="NZ_CP173065.2"/>
</dbReference>
<evidence type="ECO:0000256" key="1">
    <source>
        <dbReference type="ARBA" id="ARBA00004141"/>
    </source>
</evidence>
<dbReference type="STRING" id="1319815.HMPREF0202_01417"/>
<keyword evidence="4 5" id="KW-0472">Membrane</keyword>
<dbReference type="PANTHER" id="PTHR37306:SF1">
    <property type="entry name" value="COLICIN V PRODUCTION PROTEIN"/>
    <property type="match status" value="1"/>
</dbReference>
<dbReference type="GO" id="GO:0016020">
    <property type="term" value="C:membrane"/>
    <property type="evidence" value="ECO:0007669"/>
    <property type="project" value="UniProtKB-SubCell"/>
</dbReference>
<accession>U7VBS7</accession>
<feature type="transmembrane region" description="Helical" evidence="5">
    <location>
        <begin position="98"/>
        <end position="121"/>
    </location>
</feature>
<proteinExistence type="predicted"/>
<dbReference type="Proteomes" id="UP000017081">
    <property type="component" value="Unassembled WGS sequence"/>
</dbReference>
<evidence type="ECO:0008006" key="8">
    <source>
        <dbReference type="Google" id="ProtNLM"/>
    </source>
</evidence>
<keyword evidence="3 5" id="KW-1133">Transmembrane helix</keyword>
<dbReference type="InterPro" id="IPR003825">
    <property type="entry name" value="Colicin-V_CvpA"/>
</dbReference>
<sequence length="177" mass="20265">MYLDILIAVILIFAVIEGLKDGFLLQFFSIFGIFIDFIIAQKFTPIVIEKLAMNNNESNYLLTYIGVFIASYFAIAILMFFIGIILKNQNKGFLSRGLGGAFGLVKGLIISLIILFIFNFAAQKYTVLKKYGIDSKTNAVFLEKSHYIEEYLPKELKSELNYIKGKELVEKYFNKMF</sequence>
<evidence type="ECO:0000256" key="5">
    <source>
        <dbReference type="SAM" id="Phobius"/>
    </source>
</evidence>
<feature type="transmembrane region" description="Helical" evidence="5">
    <location>
        <begin position="60"/>
        <end position="86"/>
    </location>
</feature>
<comment type="caution">
    <text evidence="6">The sequence shown here is derived from an EMBL/GenBank/DDBJ whole genome shotgun (WGS) entry which is preliminary data.</text>
</comment>
<dbReference type="AlphaFoldDB" id="U7VBS7"/>
<protein>
    <recommendedName>
        <fullName evidence="8">CvpA family protein</fullName>
    </recommendedName>
</protein>
<dbReference type="GO" id="GO:0009403">
    <property type="term" value="P:toxin biosynthetic process"/>
    <property type="evidence" value="ECO:0007669"/>
    <property type="project" value="InterPro"/>
</dbReference>
<gene>
    <name evidence="6" type="ORF">HMPREF0202_01417</name>
</gene>
<evidence type="ECO:0000256" key="4">
    <source>
        <dbReference type="ARBA" id="ARBA00023136"/>
    </source>
</evidence>
<dbReference type="HOGENOM" id="CLU_128683_0_0_0"/>
<evidence type="ECO:0000313" key="6">
    <source>
        <dbReference type="EMBL" id="ERT68609.1"/>
    </source>
</evidence>
<reference evidence="6" key="1">
    <citation type="submission" date="2013-08" db="EMBL/GenBank/DDBJ databases">
        <authorList>
            <person name="Weinstock G."/>
            <person name="Sodergren E."/>
            <person name="Wylie T."/>
            <person name="Fulton L."/>
            <person name="Fulton R."/>
            <person name="Fronick C."/>
            <person name="O'Laughlin M."/>
            <person name="Godfrey J."/>
            <person name="Miner T."/>
            <person name="Herter B."/>
            <person name="Appelbaum E."/>
            <person name="Cordes M."/>
            <person name="Lek S."/>
            <person name="Wollam A."/>
            <person name="Pepin K.H."/>
            <person name="Palsikar V.B."/>
            <person name="Mitreva M."/>
            <person name="Wilson R.K."/>
        </authorList>
    </citation>
    <scope>NUCLEOTIDE SEQUENCE [LARGE SCALE GENOMIC DNA]</scope>
    <source>
        <strain evidence="6">ATCC BAA-474</strain>
    </source>
</reference>
<evidence type="ECO:0000256" key="2">
    <source>
        <dbReference type="ARBA" id="ARBA00022692"/>
    </source>
</evidence>
<feature type="transmembrane region" description="Helical" evidence="5">
    <location>
        <begin position="28"/>
        <end position="48"/>
    </location>
</feature>
<dbReference type="PANTHER" id="PTHR37306">
    <property type="entry name" value="COLICIN V PRODUCTION PROTEIN"/>
    <property type="match status" value="1"/>
</dbReference>
<dbReference type="eggNOG" id="COG1286">
    <property type="taxonomic scope" value="Bacteria"/>
</dbReference>